<dbReference type="EC" id="1.15.1.1" evidence="4"/>
<evidence type="ECO:0000256" key="8">
    <source>
        <dbReference type="SAM" id="SignalP"/>
    </source>
</evidence>
<comment type="subcellular location">
    <subcellularLocation>
        <location evidence="1">Cell envelope</location>
    </subcellularLocation>
    <subcellularLocation>
        <location evidence="2">Secreted</location>
    </subcellularLocation>
</comment>
<dbReference type="FunFam" id="2.60.40.200:FF:000007">
    <property type="entry name" value="Cell surface Cu-only superoxide dismutase 5"/>
    <property type="match status" value="1"/>
</dbReference>
<keyword evidence="8" id="KW-0732">Signal</keyword>
<organism evidence="9 10">
    <name type="scientific">Sordaria brevicollis</name>
    <dbReference type="NCBI Taxonomy" id="83679"/>
    <lineage>
        <taxon>Eukaryota</taxon>
        <taxon>Fungi</taxon>
        <taxon>Dikarya</taxon>
        <taxon>Ascomycota</taxon>
        <taxon>Pezizomycotina</taxon>
        <taxon>Sordariomycetes</taxon>
        <taxon>Sordariomycetidae</taxon>
        <taxon>Sordariales</taxon>
        <taxon>Sordariaceae</taxon>
        <taxon>Sordaria</taxon>
    </lineage>
</organism>
<evidence type="ECO:0000313" key="10">
    <source>
        <dbReference type="Proteomes" id="UP001281003"/>
    </source>
</evidence>
<dbReference type="GO" id="GO:0005576">
    <property type="term" value="C:extracellular region"/>
    <property type="evidence" value="ECO:0007669"/>
    <property type="project" value="UniProtKB-SubCell"/>
</dbReference>
<keyword evidence="5" id="KW-0964">Secreted</keyword>
<keyword evidence="10" id="KW-1185">Reference proteome</keyword>
<accession>A0AAE0U9I2</accession>
<reference evidence="9" key="1">
    <citation type="journal article" date="2023" name="Mol. Phylogenet. Evol.">
        <title>Genome-scale phylogeny and comparative genomics of the fungal order Sordariales.</title>
        <authorList>
            <person name="Hensen N."/>
            <person name="Bonometti L."/>
            <person name="Westerberg I."/>
            <person name="Brannstrom I.O."/>
            <person name="Guillou S."/>
            <person name="Cros-Aarteil S."/>
            <person name="Calhoun S."/>
            <person name="Haridas S."/>
            <person name="Kuo A."/>
            <person name="Mondo S."/>
            <person name="Pangilinan J."/>
            <person name="Riley R."/>
            <person name="LaButti K."/>
            <person name="Andreopoulos B."/>
            <person name="Lipzen A."/>
            <person name="Chen C."/>
            <person name="Yan M."/>
            <person name="Daum C."/>
            <person name="Ng V."/>
            <person name="Clum A."/>
            <person name="Steindorff A."/>
            <person name="Ohm R.A."/>
            <person name="Martin F."/>
            <person name="Silar P."/>
            <person name="Natvig D.O."/>
            <person name="Lalanne C."/>
            <person name="Gautier V."/>
            <person name="Ament-Velasquez S.L."/>
            <person name="Kruys A."/>
            <person name="Hutchinson M.I."/>
            <person name="Powell A.J."/>
            <person name="Barry K."/>
            <person name="Miller A.N."/>
            <person name="Grigoriev I.V."/>
            <person name="Debuchy R."/>
            <person name="Gladieux P."/>
            <person name="Hiltunen Thoren M."/>
            <person name="Johannesson H."/>
        </authorList>
    </citation>
    <scope>NUCLEOTIDE SEQUENCE</scope>
    <source>
        <strain evidence="9">FGSC 1904</strain>
    </source>
</reference>
<dbReference type="GO" id="GO:0004784">
    <property type="term" value="F:superoxide dismutase activity"/>
    <property type="evidence" value="ECO:0007669"/>
    <property type="project" value="UniProtKB-EC"/>
</dbReference>
<evidence type="ECO:0000256" key="6">
    <source>
        <dbReference type="ARBA" id="ARBA00022862"/>
    </source>
</evidence>
<name>A0AAE0U9I2_SORBR</name>
<evidence type="ECO:0000256" key="5">
    <source>
        <dbReference type="ARBA" id="ARBA00022525"/>
    </source>
</evidence>
<dbReference type="EMBL" id="JAUTDP010000010">
    <property type="protein sequence ID" value="KAK3395469.1"/>
    <property type="molecule type" value="Genomic_DNA"/>
</dbReference>
<feature type="signal peptide" evidence="8">
    <location>
        <begin position="1"/>
        <end position="22"/>
    </location>
</feature>
<evidence type="ECO:0000256" key="1">
    <source>
        <dbReference type="ARBA" id="ARBA00004196"/>
    </source>
</evidence>
<dbReference type="AlphaFoldDB" id="A0AAE0U9I2"/>
<gene>
    <name evidence="9" type="ORF">B0T20DRAFT_359550</name>
</gene>
<dbReference type="GO" id="GO:0046872">
    <property type="term" value="F:metal ion binding"/>
    <property type="evidence" value="ECO:0007669"/>
    <property type="project" value="InterPro"/>
</dbReference>
<keyword evidence="6" id="KW-0049">Antioxidant</keyword>
<evidence type="ECO:0000256" key="3">
    <source>
        <dbReference type="ARBA" id="ARBA00010457"/>
    </source>
</evidence>
<comment type="caution">
    <text evidence="9">The sequence shown here is derived from an EMBL/GenBank/DDBJ whole genome shotgun (WGS) entry which is preliminary data.</text>
</comment>
<dbReference type="Gene3D" id="2.60.40.200">
    <property type="entry name" value="Superoxide dismutase, copper/zinc binding domain"/>
    <property type="match status" value="1"/>
</dbReference>
<proteinExistence type="inferred from homology"/>
<dbReference type="Proteomes" id="UP001281003">
    <property type="component" value="Unassembled WGS sequence"/>
</dbReference>
<sequence length="185" mass="19405">MQFTSSLLGLLATTATLAVCQSTNTTTGKLGDARPVRNNPVIGEVWVAKFDSPTVKGFVTAVANTLGVNYTIDVSGLPEDQGPFKYHVHLRPVPSDGNCADTGGHLDSYLRGDTPACDSSKPQTCEVGDLSGKYGTVVGPTVQKSFNDPYSALNVINLGYIGNRGIVFHNASSARIACATLQKVG</sequence>
<dbReference type="InterPro" id="IPR036423">
    <property type="entry name" value="SOD-like_Cu/Zn_dom_sf"/>
</dbReference>
<reference evidence="9" key="2">
    <citation type="submission" date="2023-07" db="EMBL/GenBank/DDBJ databases">
        <authorList>
            <consortium name="Lawrence Berkeley National Laboratory"/>
            <person name="Haridas S."/>
            <person name="Hensen N."/>
            <person name="Bonometti L."/>
            <person name="Westerberg I."/>
            <person name="Brannstrom I.O."/>
            <person name="Guillou S."/>
            <person name="Cros-Aarteil S."/>
            <person name="Calhoun S."/>
            <person name="Kuo A."/>
            <person name="Mondo S."/>
            <person name="Pangilinan J."/>
            <person name="Riley R."/>
            <person name="LaButti K."/>
            <person name="Andreopoulos B."/>
            <person name="Lipzen A."/>
            <person name="Chen C."/>
            <person name="Yanf M."/>
            <person name="Daum C."/>
            <person name="Ng V."/>
            <person name="Clum A."/>
            <person name="Steindorff A."/>
            <person name="Ohm R."/>
            <person name="Martin F."/>
            <person name="Silar P."/>
            <person name="Natvig D."/>
            <person name="Lalanne C."/>
            <person name="Gautier V."/>
            <person name="Ament-velasquez S.L."/>
            <person name="Kruys A."/>
            <person name="Hutchinson M.I."/>
            <person name="Powell A.J."/>
            <person name="Barry K."/>
            <person name="Miller A.N."/>
            <person name="Grigoriev I.V."/>
            <person name="Debuchy R."/>
            <person name="Gladieux P."/>
            <person name="Thoren M.H."/>
            <person name="Johannesson H."/>
        </authorList>
    </citation>
    <scope>NUCLEOTIDE SEQUENCE</scope>
    <source>
        <strain evidence="9">FGSC 1904</strain>
    </source>
</reference>
<evidence type="ECO:0000313" key="9">
    <source>
        <dbReference type="EMBL" id="KAK3395469.1"/>
    </source>
</evidence>
<evidence type="ECO:0000256" key="4">
    <source>
        <dbReference type="ARBA" id="ARBA00012682"/>
    </source>
</evidence>
<evidence type="ECO:0000256" key="7">
    <source>
        <dbReference type="ARBA" id="ARBA00049204"/>
    </source>
</evidence>
<comment type="similarity">
    <text evidence="3">Belongs to the Cu-Zn superoxide dismutase family.</text>
</comment>
<evidence type="ECO:0000256" key="2">
    <source>
        <dbReference type="ARBA" id="ARBA00004613"/>
    </source>
</evidence>
<protein>
    <recommendedName>
        <fullName evidence="4">superoxide dismutase</fullName>
        <ecNumber evidence="4">1.15.1.1</ecNumber>
    </recommendedName>
</protein>
<dbReference type="SUPFAM" id="SSF49329">
    <property type="entry name" value="Cu,Zn superoxide dismutase-like"/>
    <property type="match status" value="1"/>
</dbReference>
<comment type="catalytic activity">
    <reaction evidence="7">
        <text>2 superoxide + 2 H(+) = H2O2 + O2</text>
        <dbReference type="Rhea" id="RHEA:20696"/>
        <dbReference type="ChEBI" id="CHEBI:15378"/>
        <dbReference type="ChEBI" id="CHEBI:15379"/>
        <dbReference type="ChEBI" id="CHEBI:16240"/>
        <dbReference type="ChEBI" id="CHEBI:18421"/>
        <dbReference type="EC" id="1.15.1.1"/>
    </reaction>
</comment>
<feature type="chain" id="PRO_5042263741" description="superoxide dismutase" evidence="8">
    <location>
        <begin position="23"/>
        <end position="185"/>
    </location>
</feature>